<dbReference type="PANTHER" id="PTHR10509:SF14">
    <property type="entry name" value="CAFFEOYL-COA O-METHYLTRANSFERASE 3-RELATED"/>
    <property type="match status" value="1"/>
</dbReference>
<dbReference type="CDD" id="cd02440">
    <property type="entry name" value="AdoMet_MTases"/>
    <property type="match status" value="1"/>
</dbReference>
<name>A0A927M8I0_9ACTN</name>
<evidence type="ECO:0000256" key="3">
    <source>
        <dbReference type="ARBA" id="ARBA00022691"/>
    </source>
</evidence>
<dbReference type="GO" id="GO:0032259">
    <property type="term" value="P:methylation"/>
    <property type="evidence" value="ECO:0007669"/>
    <property type="project" value="UniProtKB-KW"/>
</dbReference>
<sequence>MATGELGVIEQYVVDVSLREDDIAHGLRMATMELLAHGMCAPPAEGQLLGFLVGLISAKNIVEIGTFTGYSTLLMARALPADGRIVTCDVSSEWAEIGRPYWDRAGVTDRIRLELRPALETLDALLAGGAAGTFDLAFIDANKNNYADYYERCLELLRPGGLVVLDNTLWSGRVARSDVSDSDTDALRALNLALRDDERVELSMLPVFDGVTLAYKRAGGEPRVP</sequence>
<dbReference type="SUPFAM" id="SSF53335">
    <property type="entry name" value="S-adenosyl-L-methionine-dependent methyltransferases"/>
    <property type="match status" value="1"/>
</dbReference>
<keyword evidence="2" id="KW-0808">Transferase</keyword>
<dbReference type="PANTHER" id="PTHR10509">
    <property type="entry name" value="O-METHYLTRANSFERASE-RELATED"/>
    <property type="match status" value="1"/>
</dbReference>
<comment type="caution">
    <text evidence="4">The sequence shown here is derived from an EMBL/GenBank/DDBJ whole genome shotgun (WGS) entry which is preliminary data.</text>
</comment>
<organism evidence="4 5">
    <name type="scientific">Plantactinospora soyae</name>
    <dbReference type="NCBI Taxonomy" id="1544732"/>
    <lineage>
        <taxon>Bacteria</taxon>
        <taxon>Bacillati</taxon>
        <taxon>Actinomycetota</taxon>
        <taxon>Actinomycetes</taxon>
        <taxon>Micromonosporales</taxon>
        <taxon>Micromonosporaceae</taxon>
        <taxon>Plantactinospora</taxon>
    </lineage>
</organism>
<dbReference type="InterPro" id="IPR029063">
    <property type="entry name" value="SAM-dependent_MTases_sf"/>
</dbReference>
<keyword evidence="5" id="KW-1185">Reference proteome</keyword>
<keyword evidence="1" id="KW-0489">Methyltransferase</keyword>
<dbReference type="GO" id="GO:0008757">
    <property type="term" value="F:S-adenosylmethionine-dependent methyltransferase activity"/>
    <property type="evidence" value="ECO:0007669"/>
    <property type="project" value="TreeGrafter"/>
</dbReference>
<dbReference type="PROSITE" id="PS51682">
    <property type="entry name" value="SAM_OMT_I"/>
    <property type="match status" value="1"/>
</dbReference>
<dbReference type="RefSeq" id="WP_192769163.1">
    <property type="nucleotide sequence ID" value="NZ_JADBEB010000001.1"/>
</dbReference>
<dbReference type="Pfam" id="PF01596">
    <property type="entry name" value="Methyltransf_3"/>
    <property type="match status" value="1"/>
</dbReference>
<dbReference type="GO" id="GO:0008171">
    <property type="term" value="F:O-methyltransferase activity"/>
    <property type="evidence" value="ECO:0007669"/>
    <property type="project" value="InterPro"/>
</dbReference>
<dbReference type="InterPro" id="IPR050362">
    <property type="entry name" value="Cation-dep_OMT"/>
</dbReference>
<accession>A0A927M8I0</accession>
<dbReference type="EMBL" id="JADBEB010000001">
    <property type="protein sequence ID" value="MBE1489754.1"/>
    <property type="molecule type" value="Genomic_DNA"/>
</dbReference>
<dbReference type="AlphaFoldDB" id="A0A927M8I0"/>
<evidence type="ECO:0000256" key="1">
    <source>
        <dbReference type="ARBA" id="ARBA00022603"/>
    </source>
</evidence>
<dbReference type="Gene3D" id="3.40.50.150">
    <property type="entry name" value="Vaccinia Virus protein VP39"/>
    <property type="match status" value="1"/>
</dbReference>
<proteinExistence type="predicted"/>
<gene>
    <name evidence="4" type="ORF">H4W31_005392</name>
</gene>
<evidence type="ECO:0000256" key="2">
    <source>
        <dbReference type="ARBA" id="ARBA00022679"/>
    </source>
</evidence>
<evidence type="ECO:0000313" key="5">
    <source>
        <dbReference type="Proteomes" id="UP000649753"/>
    </source>
</evidence>
<evidence type="ECO:0000313" key="4">
    <source>
        <dbReference type="EMBL" id="MBE1489754.1"/>
    </source>
</evidence>
<protein>
    <submittedName>
        <fullName evidence="4">O-methyltransferase YrrM</fullName>
    </submittedName>
</protein>
<dbReference type="Proteomes" id="UP000649753">
    <property type="component" value="Unassembled WGS sequence"/>
</dbReference>
<keyword evidence="3" id="KW-0949">S-adenosyl-L-methionine</keyword>
<dbReference type="InterPro" id="IPR002935">
    <property type="entry name" value="SAM_O-MeTrfase"/>
</dbReference>
<reference evidence="4" key="1">
    <citation type="submission" date="2020-10" db="EMBL/GenBank/DDBJ databases">
        <title>Sequencing the genomes of 1000 actinobacteria strains.</title>
        <authorList>
            <person name="Klenk H.-P."/>
        </authorList>
    </citation>
    <scope>NUCLEOTIDE SEQUENCE</scope>
    <source>
        <strain evidence="4">DSM 46832</strain>
    </source>
</reference>